<feature type="domain" description="Alanine racemase N-terminal" evidence="4">
    <location>
        <begin position="12"/>
        <end position="230"/>
    </location>
</feature>
<organism evidence="5 6">
    <name type="scientific">Lentihominibacter hominis</name>
    <dbReference type="NCBI Taxonomy" id="2763645"/>
    <lineage>
        <taxon>Bacteria</taxon>
        <taxon>Bacillati</taxon>
        <taxon>Bacillota</taxon>
        <taxon>Clostridia</taxon>
        <taxon>Peptostreptococcales</taxon>
        <taxon>Anaerovoracaceae</taxon>
        <taxon>Lentihominibacter</taxon>
    </lineage>
</organism>
<dbReference type="RefSeq" id="WP_177269571.1">
    <property type="nucleotide sequence ID" value="NZ_JACRTA010000001.1"/>
</dbReference>
<sequence length="364" mass="40500">MGRRRRYPELVIDLEKLKQNIDRINIKCSDFGVEVAGVIKGCTGLAECAEQFARAGCRFIASSRLEQLEPLRKTGIQTPFMMIRIPMISEAADVVRITDISLNSEIEVLKELNIQAGLQDKEHQVILMADLGDLREGFWDKDDLVQAALMVENDFHNLKLAGVGTNLGCYGSVAATPEKLEELVECAEAVEAEIGRELEFISGGATSTLPRILEGNLPSRINMLRVGEGILLAKDLQDLWGYDMNFMNRDIFTIRAEVIEVKDKPTYPVGDIMFDAFGNKPQYEDKGIRKRALIALGKVDYAFPEQLTVKDKGICIIGASSDHTILDVQDADRDIKVGDVIDLVPCYANLVYVTNSPNIEKVYI</sequence>
<evidence type="ECO:0000259" key="4">
    <source>
        <dbReference type="Pfam" id="PF01168"/>
    </source>
</evidence>
<protein>
    <submittedName>
        <fullName evidence="5">Alanine racemase</fullName>
    </submittedName>
</protein>
<dbReference type="GO" id="GO:0030170">
    <property type="term" value="F:pyridoxal phosphate binding"/>
    <property type="evidence" value="ECO:0007669"/>
    <property type="project" value="TreeGrafter"/>
</dbReference>
<dbReference type="EMBL" id="JACRTA010000001">
    <property type="protein sequence ID" value="MBC8567501.1"/>
    <property type="molecule type" value="Genomic_DNA"/>
</dbReference>
<dbReference type="Gene3D" id="3.20.20.10">
    <property type="entry name" value="Alanine racemase"/>
    <property type="match status" value="1"/>
</dbReference>
<keyword evidence="6" id="KW-1185">Reference proteome</keyword>
<dbReference type="GO" id="GO:0008784">
    <property type="term" value="F:alanine racemase activity"/>
    <property type="evidence" value="ECO:0007669"/>
    <property type="project" value="TreeGrafter"/>
</dbReference>
<dbReference type="SUPFAM" id="SSF51419">
    <property type="entry name" value="PLP-binding barrel"/>
    <property type="match status" value="1"/>
</dbReference>
<reference evidence="5" key="1">
    <citation type="submission" date="2020-08" db="EMBL/GenBank/DDBJ databases">
        <title>Genome public.</title>
        <authorList>
            <person name="Liu C."/>
            <person name="Sun Q."/>
        </authorList>
    </citation>
    <scope>NUCLEOTIDE SEQUENCE</scope>
    <source>
        <strain evidence="5">NSJ-24</strain>
    </source>
</reference>
<comment type="caution">
    <text evidence="5">The sequence shown here is derived from an EMBL/GenBank/DDBJ whole genome shotgun (WGS) entry which is preliminary data.</text>
</comment>
<accession>A0A926E8D6</accession>
<keyword evidence="3" id="KW-0413">Isomerase</keyword>
<evidence type="ECO:0000313" key="5">
    <source>
        <dbReference type="EMBL" id="MBC8567501.1"/>
    </source>
</evidence>
<keyword evidence="2" id="KW-0663">Pyridoxal phosphate</keyword>
<dbReference type="Pfam" id="PF01168">
    <property type="entry name" value="Ala_racemase_N"/>
    <property type="match status" value="1"/>
</dbReference>
<dbReference type="PANTHER" id="PTHR30511:SF3">
    <property type="entry name" value="LYSINE RACEMASE"/>
    <property type="match status" value="1"/>
</dbReference>
<dbReference type="PANTHER" id="PTHR30511">
    <property type="entry name" value="ALANINE RACEMASE"/>
    <property type="match status" value="1"/>
</dbReference>
<gene>
    <name evidence="5" type="ORF">H8692_01840</name>
</gene>
<dbReference type="Proteomes" id="UP000610862">
    <property type="component" value="Unassembled WGS sequence"/>
</dbReference>
<dbReference type="GO" id="GO:0005829">
    <property type="term" value="C:cytosol"/>
    <property type="evidence" value="ECO:0007669"/>
    <property type="project" value="TreeGrafter"/>
</dbReference>
<dbReference type="InterPro" id="IPR000821">
    <property type="entry name" value="Ala_racemase"/>
</dbReference>
<proteinExistence type="predicted"/>
<dbReference type="InterPro" id="IPR001608">
    <property type="entry name" value="Ala_racemase_N"/>
</dbReference>
<evidence type="ECO:0000313" key="6">
    <source>
        <dbReference type="Proteomes" id="UP000610862"/>
    </source>
</evidence>
<dbReference type="InterPro" id="IPR029066">
    <property type="entry name" value="PLP-binding_barrel"/>
</dbReference>
<name>A0A926E8D6_9FIRM</name>
<evidence type="ECO:0000256" key="2">
    <source>
        <dbReference type="ARBA" id="ARBA00022898"/>
    </source>
</evidence>
<dbReference type="AlphaFoldDB" id="A0A926E8D6"/>
<evidence type="ECO:0000256" key="1">
    <source>
        <dbReference type="ARBA" id="ARBA00001933"/>
    </source>
</evidence>
<evidence type="ECO:0000256" key="3">
    <source>
        <dbReference type="ARBA" id="ARBA00023235"/>
    </source>
</evidence>
<comment type="cofactor">
    <cofactor evidence="1">
        <name>pyridoxal 5'-phosphate</name>
        <dbReference type="ChEBI" id="CHEBI:597326"/>
    </cofactor>
</comment>